<dbReference type="GO" id="GO:0016075">
    <property type="term" value="P:rRNA catabolic process"/>
    <property type="evidence" value="ECO:0007669"/>
    <property type="project" value="TreeGrafter"/>
</dbReference>
<dbReference type="Proteomes" id="UP001256547">
    <property type="component" value="Unassembled WGS sequence"/>
</dbReference>
<evidence type="ECO:0000256" key="2">
    <source>
        <dbReference type="ARBA" id="ARBA00022649"/>
    </source>
</evidence>
<dbReference type="Proteomes" id="UP001245561">
    <property type="component" value="Unassembled WGS sequence"/>
</dbReference>
<dbReference type="GO" id="GO:0006402">
    <property type="term" value="P:mRNA catabolic process"/>
    <property type="evidence" value="ECO:0007669"/>
    <property type="project" value="TreeGrafter"/>
</dbReference>
<evidence type="ECO:0000313" key="5">
    <source>
        <dbReference type="Proteomes" id="UP001245561"/>
    </source>
</evidence>
<keyword evidence="2" id="KW-1277">Toxin-antitoxin system</keyword>
<accession>A0AAW8TII7</accession>
<dbReference type="GO" id="GO:0004521">
    <property type="term" value="F:RNA endonuclease activity"/>
    <property type="evidence" value="ECO:0007669"/>
    <property type="project" value="TreeGrafter"/>
</dbReference>
<protein>
    <submittedName>
        <fullName evidence="4">Type II toxin-antitoxin system PemK/MazF family toxin</fullName>
    </submittedName>
</protein>
<dbReference type="PANTHER" id="PTHR33988">
    <property type="entry name" value="ENDORIBONUCLEASE MAZF-RELATED"/>
    <property type="match status" value="1"/>
</dbReference>
<dbReference type="InterPro" id="IPR011067">
    <property type="entry name" value="Plasmid_toxin/cell-grow_inhib"/>
</dbReference>
<dbReference type="GO" id="GO:0003677">
    <property type="term" value="F:DNA binding"/>
    <property type="evidence" value="ECO:0007669"/>
    <property type="project" value="InterPro"/>
</dbReference>
<dbReference type="EMBL" id="JARPYT010000014">
    <property type="protein sequence ID" value="MDT2637843.1"/>
    <property type="molecule type" value="Genomic_DNA"/>
</dbReference>
<name>A0AAW8TII7_9ENTE</name>
<gene>
    <name evidence="4" type="ORF">P7D36_10095</name>
    <name evidence="3" type="ORF">P7D39_09760</name>
</gene>
<comment type="caution">
    <text evidence="4">The sequence shown here is derived from an EMBL/GenBank/DDBJ whole genome shotgun (WGS) entry which is preliminary data.</text>
</comment>
<dbReference type="RefSeq" id="WP_137604204.1">
    <property type="nucleotide sequence ID" value="NZ_JARPYR010000019.1"/>
</dbReference>
<evidence type="ECO:0000256" key="1">
    <source>
        <dbReference type="ARBA" id="ARBA00007521"/>
    </source>
</evidence>
<dbReference type="Gene3D" id="2.30.30.110">
    <property type="match status" value="1"/>
</dbReference>
<proteinExistence type="inferred from homology"/>
<dbReference type="AlphaFoldDB" id="A0AAW8TII7"/>
<dbReference type="EMBL" id="JARPYR010000019">
    <property type="protein sequence ID" value="MDT2597284.1"/>
    <property type="molecule type" value="Genomic_DNA"/>
</dbReference>
<dbReference type="InterPro" id="IPR003477">
    <property type="entry name" value="PemK-like"/>
</dbReference>
<organism evidence="4 5">
    <name type="scientific">Enterococcus dongliensis</name>
    <dbReference type="NCBI Taxonomy" id="2559925"/>
    <lineage>
        <taxon>Bacteria</taxon>
        <taxon>Bacillati</taxon>
        <taxon>Bacillota</taxon>
        <taxon>Bacilli</taxon>
        <taxon>Lactobacillales</taxon>
        <taxon>Enterococcaceae</taxon>
        <taxon>Enterococcus</taxon>
    </lineage>
</organism>
<dbReference type="SUPFAM" id="SSF50118">
    <property type="entry name" value="Cell growth inhibitor/plasmid maintenance toxic component"/>
    <property type="match status" value="1"/>
</dbReference>
<evidence type="ECO:0000313" key="3">
    <source>
        <dbReference type="EMBL" id="MDT2597284.1"/>
    </source>
</evidence>
<dbReference type="Pfam" id="PF02452">
    <property type="entry name" value="PemK_toxin"/>
    <property type="match status" value="1"/>
</dbReference>
<keyword evidence="6" id="KW-1185">Reference proteome</keyword>
<sequence>MIEQGQIVTLSFDPSNGAEIQKYRPALVMSRDEYNKSGRLIIVCPITSTEKKAPYLIPINSDVFKKESKVNIRQVYSLDYTKEGNRNVKVLGNLDRKDFLQVAQIFLQNFNFPF</sequence>
<reference evidence="4 6" key="1">
    <citation type="submission" date="2023-03" db="EMBL/GenBank/DDBJ databases">
        <authorList>
            <person name="Shen W."/>
            <person name="Cai J."/>
        </authorList>
    </citation>
    <scope>NUCLEOTIDE SEQUENCE</scope>
    <source>
        <strain evidence="4">P55-2</strain>
        <strain evidence="3 6">P72-2</strain>
    </source>
</reference>
<evidence type="ECO:0000313" key="4">
    <source>
        <dbReference type="EMBL" id="MDT2637843.1"/>
    </source>
</evidence>
<evidence type="ECO:0000313" key="6">
    <source>
        <dbReference type="Proteomes" id="UP001256547"/>
    </source>
</evidence>
<comment type="similarity">
    <text evidence="1">Belongs to the PemK/MazF family.</text>
</comment>